<dbReference type="Pfam" id="PF12867">
    <property type="entry name" value="DinB_2"/>
    <property type="match status" value="1"/>
</dbReference>
<evidence type="ECO:0000259" key="1">
    <source>
        <dbReference type="Pfam" id="PF12867"/>
    </source>
</evidence>
<feature type="domain" description="DinB-like" evidence="1">
    <location>
        <begin position="11"/>
        <end position="149"/>
    </location>
</feature>
<dbReference type="InterPro" id="IPR034660">
    <property type="entry name" value="DinB/YfiT-like"/>
</dbReference>
<evidence type="ECO:0000313" key="3">
    <source>
        <dbReference type="Proteomes" id="UP001254759"/>
    </source>
</evidence>
<protein>
    <recommendedName>
        <fullName evidence="1">DinB-like domain-containing protein</fullName>
    </recommendedName>
</protein>
<dbReference type="SUPFAM" id="SSF109854">
    <property type="entry name" value="DinB/YfiT-like putative metalloenzymes"/>
    <property type="match status" value="1"/>
</dbReference>
<sequence>MNQTTLDALAAFPQQLEAYYDIIPTGSKNWKPDSWEGIPSEPFSAIEQICHVRDIEVDGYHERFRRTLQETNPALENVDGETLAIARAYAAAEPAEVFAAFRAARVKTLETLSTLTAEQSERTAVFDGAPITVRGLVHMLCSHDQQHLAGLQWLMARIDGSRINQTAES</sequence>
<dbReference type="Proteomes" id="UP001254759">
    <property type="component" value="Unassembled WGS sequence"/>
</dbReference>
<dbReference type="InterPro" id="IPR024775">
    <property type="entry name" value="DinB-like"/>
</dbReference>
<dbReference type="EMBL" id="JAVDTT010000002">
    <property type="protein sequence ID" value="MDR6841395.1"/>
    <property type="molecule type" value="Genomic_DNA"/>
</dbReference>
<name>A0ABU1RSW1_9GAMM</name>
<organism evidence="2 3">
    <name type="scientific">Pseudoxanthomonas sacheonensis</name>
    <dbReference type="NCBI Taxonomy" id="443615"/>
    <lineage>
        <taxon>Bacteria</taxon>
        <taxon>Pseudomonadati</taxon>
        <taxon>Pseudomonadota</taxon>
        <taxon>Gammaproteobacteria</taxon>
        <taxon>Lysobacterales</taxon>
        <taxon>Lysobacteraceae</taxon>
        <taxon>Pseudoxanthomonas</taxon>
    </lineage>
</organism>
<keyword evidence="3" id="KW-1185">Reference proteome</keyword>
<reference evidence="2 3" key="1">
    <citation type="submission" date="2023-07" db="EMBL/GenBank/DDBJ databases">
        <title>Sorghum-associated microbial communities from plants grown in Nebraska, USA.</title>
        <authorList>
            <person name="Schachtman D."/>
        </authorList>
    </citation>
    <scope>NUCLEOTIDE SEQUENCE [LARGE SCALE GENOMIC DNA]</scope>
    <source>
        <strain evidence="2 3">BE107</strain>
    </source>
</reference>
<accession>A0ABU1RSW1</accession>
<comment type="caution">
    <text evidence="2">The sequence shown here is derived from an EMBL/GenBank/DDBJ whole genome shotgun (WGS) entry which is preliminary data.</text>
</comment>
<gene>
    <name evidence="2" type="ORF">J2W94_001680</name>
</gene>
<dbReference type="RefSeq" id="WP_310092120.1">
    <property type="nucleotide sequence ID" value="NZ_JAVDTT010000002.1"/>
</dbReference>
<evidence type="ECO:0000313" key="2">
    <source>
        <dbReference type="EMBL" id="MDR6841395.1"/>
    </source>
</evidence>
<dbReference type="Gene3D" id="1.20.120.450">
    <property type="entry name" value="dinb family like domain"/>
    <property type="match status" value="1"/>
</dbReference>
<proteinExistence type="predicted"/>